<keyword evidence="4" id="KW-1185">Reference proteome</keyword>
<organism evidence="3 4">
    <name type="scientific">Rhizobium altiplani</name>
    <dbReference type="NCBI Taxonomy" id="1864509"/>
    <lineage>
        <taxon>Bacteria</taxon>
        <taxon>Pseudomonadati</taxon>
        <taxon>Pseudomonadota</taxon>
        <taxon>Alphaproteobacteria</taxon>
        <taxon>Hyphomicrobiales</taxon>
        <taxon>Rhizobiaceae</taxon>
        <taxon>Rhizobium/Agrobacterium group</taxon>
        <taxon>Rhizobium</taxon>
    </lineage>
</organism>
<dbReference type="InterPro" id="IPR053173">
    <property type="entry name" value="SAM-binding_MTase"/>
</dbReference>
<gene>
    <name evidence="3" type="ORF">AS026_36010</name>
</gene>
<dbReference type="RefSeq" id="WP_062369564.1">
    <property type="nucleotide sequence ID" value="NZ_LNCD01000049.1"/>
</dbReference>
<evidence type="ECO:0000259" key="2">
    <source>
        <dbReference type="Pfam" id="PF21320"/>
    </source>
</evidence>
<reference evidence="3 4" key="1">
    <citation type="submission" date="2015-11" db="EMBL/GenBank/DDBJ databases">
        <title>Draft Genome Sequence of the Strain BR 10423 (Rhizobium sp.) isolated from nodules of Mimosa pudica.</title>
        <authorList>
            <person name="Barauna A.C."/>
            <person name="Zilli J.E."/>
            <person name="Simoes-Araujo J.L."/>
            <person name="Reis V.M."/>
            <person name="James E.K."/>
            <person name="Reis F.B.Jr."/>
            <person name="Rouws L.F."/>
            <person name="Passos S.R."/>
            <person name="Gois S.R."/>
        </authorList>
    </citation>
    <scope>NUCLEOTIDE SEQUENCE [LARGE SCALE GENOMIC DNA]</scope>
    <source>
        <strain evidence="3 4">BR10423</strain>
    </source>
</reference>
<sequence length="353" mass="38141">MREPDMQKVDALVGRLIGDVGAAVSGALVVLGDDLGLFKAMADGKPRNSSELSKKTGIKERYIREWLSALAAADYVSYDEKSDRFHLTPEQAMVFAEEDSPAFFAGAFQVVQAMWTDEPKVADAFRTGKGVGWHEHSACLFHGTERFFRTGYNNNLVAEWIPALQGVDARLKAGAKVADVGCGHGASTILMAKAYPASTFFGFDYHAPSIERAKAAAKEAGVSDRVTFQQAPAAGFPEGNYDLIAMFDCLHDMGDPVGAGKHVKESLSADGTWMVVEPFAHDCLKDNLNPVGRVYYGASTMICTPASLSQEVGLGLGAQAGETKLRKVALDAGFKHFRRATETPFNMVFEVRA</sequence>
<dbReference type="GO" id="GO:0032259">
    <property type="term" value="P:methylation"/>
    <property type="evidence" value="ECO:0007669"/>
    <property type="project" value="UniProtKB-KW"/>
</dbReference>
<dbReference type="GO" id="GO:0008168">
    <property type="term" value="F:methyltransferase activity"/>
    <property type="evidence" value="ECO:0007669"/>
    <property type="project" value="UniProtKB-KW"/>
</dbReference>
<dbReference type="SUPFAM" id="SSF46785">
    <property type="entry name" value="Winged helix' DNA-binding domain"/>
    <property type="match status" value="1"/>
</dbReference>
<proteinExistence type="predicted"/>
<evidence type="ECO:0000313" key="4">
    <source>
        <dbReference type="Proteomes" id="UP000068164"/>
    </source>
</evidence>
<dbReference type="Gene3D" id="1.10.10.10">
    <property type="entry name" value="Winged helix-like DNA-binding domain superfamily/Winged helix DNA-binding domain"/>
    <property type="match status" value="1"/>
</dbReference>
<dbReference type="OrthoDB" id="9801363at2"/>
<dbReference type="Pfam" id="PF13847">
    <property type="entry name" value="Methyltransf_31"/>
    <property type="match status" value="1"/>
</dbReference>
<dbReference type="InterPro" id="IPR036390">
    <property type="entry name" value="WH_DNA-bd_sf"/>
</dbReference>
<keyword evidence="3" id="KW-0489">Methyltransferase</keyword>
<dbReference type="Gene3D" id="3.40.50.150">
    <property type="entry name" value="Vaccinia Virus protein VP39"/>
    <property type="match status" value="1"/>
</dbReference>
<comment type="caution">
    <text evidence="3">The sequence shown here is derived from an EMBL/GenBank/DDBJ whole genome shotgun (WGS) entry which is preliminary data.</text>
</comment>
<feature type="domain" description="S-adenosylmethionine-dependent methyltransferase Rv2258c-like winged HTH" evidence="2">
    <location>
        <begin position="26"/>
        <end position="95"/>
    </location>
</feature>
<dbReference type="InterPro" id="IPR025714">
    <property type="entry name" value="Methyltranfer_dom"/>
</dbReference>
<evidence type="ECO:0000313" key="3">
    <source>
        <dbReference type="EMBL" id="KWV55875.1"/>
    </source>
</evidence>
<dbReference type="AlphaFoldDB" id="A0A109JVQ5"/>
<dbReference type="InterPro" id="IPR048711">
    <property type="entry name" value="WHD_Rv2258c"/>
</dbReference>
<dbReference type="CDD" id="cd02440">
    <property type="entry name" value="AdoMet_MTases"/>
    <property type="match status" value="1"/>
</dbReference>
<dbReference type="EMBL" id="LNCD01000049">
    <property type="protein sequence ID" value="KWV55875.1"/>
    <property type="molecule type" value="Genomic_DNA"/>
</dbReference>
<dbReference type="InterPro" id="IPR036388">
    <property type="entry name" value="WH-like_DNA-bd_sf"/>
</dbReference>
<protein>
    <submittedName>
        <fullName evidence="3">SAM-dependent methyltransferase</fullName>
    </submittedName>
</protein>
<name>A0A109JVQ5_9HYPH</name>
<dbReference type="Proteomes" id="UP000068164">
    <property type="component" value="Unassembled WGS sequence"/>
</dbReference>
<feature type="domain" description="Methyltransferase" evidence="1">
    <location>
        <begin position="172"/>
        <end position="287"/>
    </location>
</feature>
<dbReference type="PANTHER" id="PTHR45128:SF2">
    <property type="entry name" value="METHYLTRANSFERASE DOMAIN-CONTAINING PROTEIN"/>
    <property type="match status" value="1"/>
</dbReference>
<dbReference type="SUPFAM" id="SSF53335">
    <property type="entry name" value="S-adenosyl-L-methionine-dependent methyltransferases"/>
    <property type="match status" value="1"/>
</dbReference>
<keyword evidence="3" id="KW-0808">Transferase</keyword>
<dbReference type="PANTHER" id="PTHR45128">
    <property type="entry name" value="METHYLTRANSFERASE TYPE 11"/>
    <property type="match status" value="1"/>
</dbReference>
<accession>A0A109JVQ5</accession>
<dbReference type="Pfam" id="PF21320">
    <property type="entry name" value="WHD_Rv2258c"/>
    <property type="match status" value="1"/>
</dbReference>
<dbReference type="InterPro" id="IPR029063">
    <property type="entry name" value="SAM-dependent_MTases_sf"/>
</dbReference>
<evidence type="ECO:0000259" key="1">
    <source>
        <dbReference type="Pfam" id="PF13847"/>
    </source>
</evidence>